<feature type="chain" id="PRO_5003150636" evidence="8">
    <location>
        <begin position="20"/>
        <end position="426"/>
    </location>
</feature>
<dbReference type="HOGENOM" id="CLU_031285_12_0_12"/>
<evidence type="ECO:0000256" key="4">
    <source>
        <dbReference type="ARBA" id="ARBA00022729"/>
    </source>
</evidence>
<keyword evidence="5" id="KW-0472">Membrane</keyword>
<dbReference type="eggNOG" id="COG1653">
    <property type="taxonomic scope" value="Bacteria"/>
</dbReference>
<dbReference type="STRING" id="573413.Spirs_4195"/>
<keyword evidence="3" id="KW-1003">Cell membrane</keyword>
<dbReference type="GO" id="GO:0042597">
    <property type="term" value="C:periplasmic space"/>
    <property type="evidence" value="ECO:0007669"/>
    <property type="project" value="UniProtKB-SubCell"/>
</dbReference>
<evidence type="ECO:0000256" key="6">
    <source>
        <dbReference type="ARBA" id="ARBA00023139"/>
    </source>
</evidence>
<dbReference type="RefSeq" id="WP_013256727.1">
    <property type="nucleotide sequence ID" value="NC_014364.1"/>
</dbReference>
<dbReference type="InterPro" id="IPR050490">
    <property type="entry name" value="Bact_solute-bd_prot1"/>
</dbReference>
<feature type="signal peptide" evidence="8">
    <location>
        <begin position="1"/>
        <end position="19"/>
    </location>
</feature>
<dbReference type="PANTHER" id="PTHR43649:SF33">
    <property type="entry name" value="POLYGALACTURONAN_RHAMNOGALACTURONAN-BINDING PROTEIN YTCQ"/>
    <property type="match status" value="1"/>
</dbReference>
<protein>
    <submittedName>
        <fullName evidence="9">Extracellular solute-binding protein family 1</fullName>
    </submittedName>
</protein>
<sequence length="426" mass="46598">MKKIILCLMFLLCLFPLFATGNKEEQATSGKANVIEISLYHSWSTDTQRGKALNDIIAKFNEEHAGSIKVNVDINPDFPAYQEKIKAMISAGNPPDIFHYNFNPNDLSRQRSGKLMDFAPYMDDTWRSRFNEGDLKALTIDGKLTSIPFEKAGALIYYNKDLFAKDGYTSFPTTWDELFKAFEKLGKDGMKGISLYTADDAWHATNLLSYLAASAGGTEFFNKTDVDLNTPAMIKGATYLAKAFAMTTGDAIGANYSVSVNNFSAGKTAMVIDGPWLIGSLDDDIKGHVAIAPAPTFGDGVVKPGFTVTDAQTPWAASTQTDKAKEEAIVEFMKFVTNAENTRDLTLNGSVFLSPHLDLDGVDLGNVDPLMVQYITINSTAPESIVNIQRNLKLAANAQIPSLMESLALGMITPQEFAQQLAQDNQ</sequence>
<evidence type="ECO:0000313" key="9">
    <source>
        <dbReference type="EMBL" id="ADK83271.1"/>
    </source>
</evidence>
<keyword evidence="7" id="KW-0449">Lipoprotein</keyword>
<dbReference type="Gene3D" id="3.40.190.10">
    <property type="entry name" value="Periplasmic binding protein-like II"/>
    <property type="match status" value="2"/>
</dbReference>
<evidence type="ECO:0000256" key="1">
    <source>
        <dbReference type="ARBA" id="ARBA00004418"/>
    </source>
</evidence>
<dbReference type="EMBL" id="CP002116">
    <property type="protein sequence ID" value="ADK83271.1"/>
    <property type="molecule type" value="Genomic_DNA"/>
</dbReference>
<dbReference type="Pfam" id="PF01547">
    <property type="entry name" value="SBP_bac_1"/>
    <property type="match status" value="1"/>
</dbReference>
<evidence type="ECO:0000313" key="10">
    <source>
        <dbReference type="Proteomes" id="UP000002318"/>
    </source>
</evidence>
<evidence type="ECO:0000256" key="5">
    <source>
        <dbReference type="ARBA" id="ARBA00023136"/>
    </source>
</evidence>
<dbReference type="PANTHER" id="PTHR43649">
    <property type="entry name" value="ARABINOSE-BINDING PROTEIN-RELATED"/>
    <property type="match status" value="1"/>
</dbReference>
<dbReference type="SUPFAM" id="SSF53850">
    <property type="entry name" value="Periplasmic binding protein-like II"/>
    <property type="match status" value="1"/>
</dbReference>
<evidence type="ECO:0000256" key="2">
    <source>
        <dbReference type="ARBA" id="ARBA00008520"/>
    </source>
</evidence>
<name>E1R9V2_SEDSS</name>
<gene>
    <name evidence="9" type="ordered locus">Spirs_4195</name>
</gene>
<dbReference type="AlphaFoldDB" id="E1R9V2"/>
<keyword evidence="6" id="KW-0564">Palmitate</keyword>
<dbReference type="Proteomes" id="UP000002318">
    <property type="component" value="Chromosome"/>
</dbReference>
<keyword evidence="4 8" id="KW-0732">Signal</keyword>
<dbReference type="OrthoDB" id="9798191at2"/>
<comment type="similarity">
    <text evidence="2">Belongs to the bacterial solute-binding protein 1 family.</text>
</comment>
<comment type="subcellular location">
    <subcellularLocation>
        <location evidence="1">Periplasm</location>
    </subcellularLocation>
</comment>
<reference evidence="9 10" key="1">
    <citation type="journal article" date="2010" name="Stand. Genomic Sci.">
        <title>Complete genome sequence of Spirochaeta smaragdinae type strain (SEBR 4228).</title>
        <authorList>
            <person name="Mavromatis K."/>
            <person name="Yasawong M."/>
            <person name="Chertkov O."/>
            <person name="Lapidus A."/>
            <person name="Lucas S."/>
            <person name="Nolan M."/>
            <person name="Del Rio T.G."/>
            <person name="Tice H."/>
            <person name="Cheng J.F."/>
            <person name="Pitluck S."/>
            <person name="Liolios K."/>
            <person name="Ivanova N."/>
            <person name="Tapia R."/>
            <person name="Han C."/>
            <person name="Bruce D."/>
            <person name="Goodwin L."/>
            <person name="Pati A."/>
            <person name="Chen A."/>
            <person name="Palaniappan K."/>
            <person name="Land M."/>
            <person name="Hauser L."/>
            <person name="Chang Y.J."/>
            <person name="Jeffries C.D."/>
            <person name="Detter J.C."/>
            <person name="Rohde M."/>
            <person name="Brambilla E."/>
            <person name="Spring S."/>
            <person name="Goker M."/>
            <person name="Sikorski J."/>
            <person name="Woyke T."/>
            <person name="Bristow J."/>
            <person name="Eisen J.A."/>
            <person name="Markowitz V."/>
            <person name="Hugenholtz P."/>
            <person name="Klenk H.P."/>
            <person name="Kyrpides N.C."/>
        </authorList>
    </citation>
    <scope>NUCLEOTIDE SEQUENCE [LARGE SCALE GENOMIC DNA]</scope>
    <source>
        <strain evidence="10">DSM 11293 / JCM 15392 / SEBR 4228</strain>
    </source>
</reference>
<keyword evidence="10" id="KW-1185">Reference proteome</keyword>
<organism evidence="9 10">
    <name type="scientific">Sediminispirochaeta smaragdinae (strain DSM 11293 / JCM 15392 / SEBR 4228)</name>
    <name type="common">Spirochaeta smaragdinae</name>
    <dbReference type="NCBI Taxonomy" id="573413"/>
    <lineage>
        <taxon>Bacteria</taxon>
        <taxon>Pseudomonadati</taxon>
        <taxon>Spirochaetota</taxon>
        <taxon>Spirochaetia</taxon>
        <taxon>Spirochaetales</taxon>
        <taxon>Spirochaetaceae</taxon>
        <taxon>Sediminispirochaeta</taxon>
    </lineage>
</organism>
<dbReference type="KEGG" id="ssm:Spirs_4195"/>
<proteinExistence type="inferred from homology"/>
<evidence type="ECO:0000256" key="7">
    <source>
        <dbReference type="ARBA" id="ARBA00023288"/>
    </source>
</evidence>
<evidence type="ECO:0000256" key="8">
    <source>
        <dbReference type="SAM" id="SignalP"/>
    </source>
</evidence>
<dbReference type="InterPro" id="IPR006059">
    <property type="entry name" value="SBP"/>
</dbReference>
<accession>E1R9V2</accession>
<evidence type="ECO:0000256" key="3">
    <source>
        <dbReference type="ARBA" id="ARBA00022475"/>
    </source>
</evidence>